<feature type="coiled-coil region" evidence="1">
    <location>
        <begin position="115"/>
        <end position="163"/>
    </location>
</feature>
<dbReference type="InterPro" id="IPR052376">
    <property type="entry name" value="Oxidative_Scav/Glycosyltrans"/>
</dbReference>
<evidence type="ECO:0000259" key="3">
    <source>
        <dbReference type="Pfam" id="PF24481"/>
    </source>
</evidence>
<proteinExistence type="predicted"/>
<evidence type="ECO:0000259" key="2">
    <source>
        <dbReference type="Pfam" id="PF02591"/>
    </source>
</evidence>
<dbReference type="RefSeq" id="WP_184338750.1">
    <property type="nucleotide sequence ID" value="NZ_JACHIG010000002.1"/>
</dbReference>
<accession>A0A7W7Y8Z2</accession>
<evidence type="ECO:0008006" key="6">
    <source>
        <dbReference type="Google" id="ProtNLM"/>
    </source>
</evidence>
<evidence type="ECO:0000313" key="5">
    <source>
        <dbReference type="Proteomes" id="UP000590740"/>
    </source>
</evidence>
<feature type="domain" description="CT398-like coiled coil hairpin" evidence="3">
    <location>
        <begin position="11"/>
        <end position="187"/>
    </location>
</feature>
<organism evidence="4 5">
    <name type="scientific">Prosthecobacter vanneervenii</name>
    <dbReference type="NCBI Taxonomy" id="48466"/>
    <lineage>
        <taxon>Bacteria</taxon>
        <taxon>Pseudomonadati</taxon>
        <taxon>Verrucomicrobiota</taxon>
        <taxon>Verrucomicrobiia</taxon>
        <taxon>Verrucomicrobiales</taxon>
        <taxon>Verrucomicrobiaceae</taxon>
        <taxon>Prosthecobacter</taxon>
    </lineage>
</organism>
<dbReference type="InterPro" id="IPR056003">
    <property type="entry name" value="CT398_CC_hairpin"/>
</dbReference>
<dbReference type="AlphaFoldDB" id="A0A7W7Y8Z2"/>
<feature type="domain" description="C4-type zinc ribbon" evidence="2">
    <location>
        <begin position="199"/>
        <end position="230"/>
    </location>
</feature>
<dbReference type="Gene3D" id="1.10.287.1490">
    <property type="match status" value="1"/>
</dbReference>
<sequence>MLQDITKLIQLQERDQRIRALQKDLKDIPNQQNRAKMQLAGDQAAVDAANQAMKEVEVKIKNIQLDVQTRQNSIKRMQDQQFETRKNDEFAALGHEIKRYQDDVTKLEDGELEQMEALEAAKLKLKDAQAKLAETQKRVNEELKALEERGAGVNRRLTDLNAERSTLAAPIDPDTLDLYTRIFNKKGDAAVVPMENAMCGGCHMKVVMGVIQSLKQSEKITQCESCGRILYLVE</sequence>
<protein>
    <recommendedName>
        <fullName evidence="6">C4-type zinc ribbon domain-containing protein</fullName>
    </recommendedName>
</protein>
<comment type="caution">
    <text evidence="4">The sequence shown here is derived from an EMBL/GenBank/DDBJ whole genome shotgun (WGS) entry which is preliminary data.</text>
</comment>
<dbReference type="Pfam" id="PF02591">
    <property type="entry name" value="Zn_ribbon_9"/>
    <property type="match status" value="1"/>
</dbReference>
<dbReference type="PANTHER" id="PTHR39082">
    <property type="entry name" value="PHOSPHOLIPASE C-BETA-2-RELATED"/>
    <property type="match status" value="1"/>
</dbReference>
<dbReference type="Proteomes" id="UP000590740">
    <property type="component" value="Unassembled WGS sequence"/>
</dbReference>
<keyword evidence="1" id="KW-0175">Coiled coil</keyword>
<gene>
    <name evidence="4" type="ORF">HNQ65_001379</name>
</gene>
<dbReference type="PANTHER" id="PTHR39082:SF1">
    <property type="entry name" value="SCAVENGER RECEPTOR CLASS A MEMBER 3"/>
    <property type="match status" value="1"/>
</dbReference>
<evidence type="ECO:0000256" key="1">
    <source>
        <dbReference type="SAM" id="Coils"/>
    </source>
</evidence>
<dbReference type="EMBL" id="JACHIG010000002">
    <property type="protein sequence ID" value="MBB5031811.1"/>
    <property type="molecule type" value="Genomic_DNA"/>
</dbReference>
<evidence type="ECO:0000313" key="4">
    <source>
        <dbReference type="EMBL" id="MBB5031811.1"/>
    </source>
</evidence>
<reference evidence="4 5" key="1">
    <citation type="submission" date="2020-08" db="EMBL/GenBank/DDBJ databases">
        <title>Genomic Encyclopedia of Type Strains, Phase IV (KMG-IV): sequencing the most valuable type-strain genomes for metagenomic binning, comparative biology and taxonomic classification.</title>
        <authorList>
            <person name="Goeker M."/>
        </authorList>
    </citation>
    <scope>NUCLEOTIDE SEQUENCE [LARGE SCALE GENOMIC DNA]</scope>
    <source>
        <strain evidence="4 5">DSM 12252</strain>
    </source>
</reference>
<dbReference type="Pfam" id="PF24481">
    <property type="entry name" value="CT398_CC"/>
    <property type="match status" value="1"/>
</dbReference>
<name>A0A7W7Y8Z2_9BACT</name>
<dbReference type="InterPro" id="IPR003743">
    <property type="entry name" value="Zf-RING_7"/>
</dbReference>
<keyword evidence="5" id="KW-1185">Reference proteome</keyword>